<feature type="transmembrane region" description="Helical" evidence="12">
    <location>
        <begin position="495"/>
        <end position="519"/>
    </location>
</feature>
<evidence type="ECO:0000256" key="10">
    <source>
        <dbReference type="ARBA" id="ARBA00023303"/>
    </source>
</evidence>
<evidence type="ECO:0000256" key="1">
    <source>
        <dbReference type="ARBA" id="ARBA00004141"/>
    </source>
</evidence>
<evidence type="ECO:0000313" key="14">
    <source>
        <dbReference type="EMBL" id="PVD33740.1"/>
    </source>
</evidence>
<feature type="transmembrane region" description="Helical" evidence="12">
    <location>
        <begin position="304"/>
        <end position="329"/>
    </location>
</feature>
<evidence type="ECO:0000256" key="5">
    <source>
        <dbReference type="ARBA" id="ARBA00023065"/>
    </source>
</evidence>
<dbReference type="FunFam" id="1.10.287.70:FF:000143">
    <property type="entry name" value="Probable glutamate receptor"/>
    <property type="match status" value="1"/>
</dbReference>
<evidence type="ECO:0000256" key="2">
    <source>
        <dbReference type="ARBA" id="ARBA00022448"/>
    </source>
</evidence>
<evidence type="ECO:0000256" key="11">
    <source>
        <dbReference type="SAM" id="MobiDB-lite"/>
    </source>
</evidence>
<dbReference type="InterPro" id="IPR015683">
    <property type="entry name" value="Ionotropic_Glu_rcpt"/>
</dbReference>
<keyword evidence="8" id="KW-0325">Glycoprotein</keyword>
<sequence length="545" mass="61124">MSRLELGLALDVVGLMRHVLWRGAGNCVKPPLGSDHLITAHDFARFFKEKTLTYEGALGEYVWERGDNARTNYTMDVLAFKGDFKKIGSVGFENSSLVVHLHVNDGKKIAPKRIFSDVLRIVTKQQGNNYTGFAYDLLVALATKLNFRFELFDITDRDTGGDGTYGALVRELTAGVSTSVVILPSIQQNASMAVGALEVTAQRETVISFSYTILSTQATILVRKPKNTQNFFQFLSPFKTGLWMMILAFIAVAALALFLISRFDPTQQGVQQKFDLKESVWYALNILLQGSTEYSPQTTSMRAIIAFFWFSVLIIDAAYTANLAAYLTLQQIDSRIKTIHDLSRQTQIKYGMENGSSLMHFIQTQKEDPFERMWAFMRINEEKSLLSNTTTIIENVKSGRFIFIADGVTNGYYAKLYCGIESIEQNFGAKDFALGFPRGAQYKDDINRGLLQLKESGVLDDLKHKWWTAGRNCTDDDDTMSSSEKTTAELNITNMVGVFIVLAAFTVLAIIVDISLRIYGETRDKEEKKSAAVDEVPQKQAEEFT</sequence>
<proteinExistence type="predicted"/>
<keyword evidence="4 12" id="KW-1133">Transmembrane helix</keyword>
<keyword evidence="9" id="KW-1071">Ligand-gated ion channel</keyword>
<evidence type="ECO:0000256" key="9">
    <source>
        <dbReference type="ARBA" id="ARBA00023286"/>
    </source>
</evidence>
<protein>
    <recommendedName>
        <fullName evidence="13">Ionotropic glutamate receptor C-terminal domain-containing protein</fullName>
    </recommendedName>
</protein>
<dbReference type="PANTHER" id="PTHR18966">
    <property type="entry name" value="IONOTROPIC GLUTAMATE RECEPTOR"/>
    <property type="match status" value="1"/>
</dbReference>
<dbReference type="SUPFAM" id="SSF53850">
    <property type="entry name" value="Periplasmic binding protein-like II"/>
    <property type="match status" value="1"/>
</dbReference>
<keyword evidence="5" id="KW-0406">Ion transport</keyword>
<evidence type="ECO:0000256" key="4">
    <source>
        <dbReference type="ARBA" id="ARBA00022989"/>
    </source>
</evidence>
<dbReference type="InterPro" id="IPR001320">
    <property type="entry name" value="Iontro_rcpt_C"/>
</dbReference>
<feature type="domain" description="Ionotropic glutamate receptor C-terminal" evidence="13">
    <location>
        <begin position="118"/>
        <end position="469"/>
    </location>
</feature>
<dbReference type="InterPro" id="IPR019594">
    <property type="entry name" value="Glu/Gly-bd"/>
</dbReference>
<dbReference type="SMART" id="SM00079">
    <property type="entry name" value="PBPe"/>
    <property type="match status" value="1"/>
</dbReference>
<comment type="caution">
    <text evidence="14">The sequence shown here is derived from an EMBL/GenBank/DDBJ whole genome shotgun (WGS) entry which is preliminary data.</text>
</comment>
<evidence type="ECO:0000256" key="3">
    <source>
        <dbReference type="ARBA" id="ARBA00022692"/>
    </source>
</evidence>
<feature type="region of interest" description="Disordered" evidence="11">
    <location>
        <begin position="525"/>
        <end position="545"/>
    </location>
</feature>
<keyword evidence="3 12" id="KW-0812">Transmembrane</keyword>
<reference evidence="14 15" key="1">
    <citation type="submission" date="2018-04" db="EMBL/GenBank/DDBJ databases">
        <title>The genome of golden apple snail Pomacea canaliculata provides insight into stress tolerance and invasive adaptation.</title>
        <authorList>
            <person name="Liu C."/>
            <person name="Liu B."/>
            <person name="Ren Y."/>
            <person name="Zhang Y."/>
            <person name="Wang H."/>
            <person name="Li S."/>
            <person name="Jiang F."/>
            <person name="Yin L."/>
            <person name="Zhang G."/>
            <person name="Qian W."/>
            <person name="Fan W."/>
        </authorList>
    </citation>
    <scope>NUCLEOTIDE SEQUENCE [LARGE SCALE GENOMIC DNA]</scope>
    <source>
        <strain evidence="14">SZHN2017</strain>
        <tissue evidence="14">Muscle</tissue>
    </source>
</reference>
<dbReference type="OrthoDB" id="5984008at2759"/>
<name>A0A2T7PK05_POMCA</name>
<dbReference type="Pfam" id="PF00060">
    <property type="entry name" value="Lig_chan"/>
    <property type="match status" value="1"/>
</dbReference>
<evidence type="ECO:0000256" key="8">
    <source>
        <dbReference type="ARBA" id="ARBA00023180"/>
    </source>
</evidence>
<dbReference type="EMBL" id="PZQS01000003">
    <property type="protein sequence ID" value="PVD33740.1"/>
    <property type="molecule type" value="Genomic_DNA"/>
</dbReference>
<keyword evidence="7" id="KW-0675">Receptor</keyword>
<dbReference type="Pfam" id="PF10613">
    <property type="entry name" value="Lig_chan-Glu_bd"/>
    <property type="match status" value="1"/>
</dbReference>
<evidence type="ECO:0000256" key="12">
    <source>
        <dbReference type="SAM" id="Phobius"/>
    </source>
</evidence>
<evidence type="ECO:0000256" key="6">
    <source>
        <dbReference type="ARBA" id="ARBA00023136"/>
    </source>
</evidence>
<evidence type="ECO:0000313" key="15">
    <source>
        <dbReference type="Proteomes" id="UP000245119"/>
    </source>
</evidence>
<keyword evidence="15" id="KW-1185">Reference proteome</keyword>
<organism evidence="14 15">
    <name type="scientific">Pomacea canaliculata</name>
    <name type="common">Golden apple snail</name>
    <dbReference type="NCBI Taxonomy" id="400727"/>
    <lineage>
        <taxon>Eukaryota</taxon>
        <taxon>Metazoa</taxon>
        <taxon>Spiralia</taxon>
        <taxon>Lophotrochozoa</taxon>
        <taxon>Mollusca</taxon>
        <taxon>Gastropoda</taxon>
        <taxon>Caenogastropoda</taxon>
        <taxon>Architaenioglossa</taxon>
        <taxon>Ampullarioidea</taxon>
        <taxon>Ampullariidae</taxon>
        <taxon>Pomacea</taxon>
    </lineage>
</organism>
<keyword evidence="10" id="KW-0407">Ion channel</keyword>
<accession>A0A2T7PK05</accession>
<feature type="transmembrane region" description="Helical" evidence="12">
    <location>
        <begin position="241"/>
        <end position="260"/>
    </location>
</feature>
<comment type="subcellular location">
    <subcellularLocation>
        <location evidence="1">Membrane</location>
        <topology evidence="1">Multi-pass membrane protein</topology>
    </subcellularLocation>
</comment>
<gene>
    <name evidence="14" type="ORF">C0Q70_05000</name>
</gene>
<dbReference type="AlphaFoldDB" id="A0A2T7PK05"/>
<evidence type="ECO:0000259" key="13">
    <source>
        <dbReference type="SMART" id="SM00079"/>
    </source>
</evidence>
<keyword evidence="6 12" id="KW-0472">Membrane</keyword>
<dbReference type="Proteomes" id="UP000245119">
    <property type="component" value="Linkage Group LG3"/>
</dbReference>
<dbReference type="Gene3D" id="1.10.287.70">
    <property type="match status" value="1"/>
</dbReference>
<dbReference type="Gene3D" id="3.40.190.10">
    <property type="entry name" value="Periplasmic binding protein-like II"/>
    <property type="match status" value="2"/>
</dbReference>
<dbReference type="GO" id="GO:0015276">
    <property type="term" value="F:ligand-gated monoatomic ion channel activity"/>
    <property type="evidence" value="ECO:0007669"/>
    <property type="project" value="InterPro"/>
</dbReference>
<dbReference type="GO" id="GO:0016020">
    <property type="term" value="C:membrane"/>
    <property type="evidence" value="ECO:0007669"/>
    <property type="project" value="UniProtKB-SubCell"/>
</dbReference>
<evidence type="ECO:0000256" key="7">
    <source>
        <dbReference type="ARBA" id="ARBA00023170"/>
    </source>
</evidence>
<keyword evidence="2" id="KW-0813">Transport</keyword>